<dbReference type="GeneID" id="65311171"/>
<dbReference type="Proteomes" id="UP000198597">
    <property type="component" value="Unassembled WGS sequence"/>
</dbReference>
<protein>
    <submittedName>
        <fullName evidence="1">Tagatose 6 phosphate kinase</fullName>
    </submittedName>
</protein>
<dbReference type="InterPro" id="IPR012062">
    <property type="entry name" value="GatZ/KbaZ-like"/>
</dbReference>
<dbReference type="RefSeq" id="WP_242874040.1">
    <property type="nucleotide sequence ID" value="NZ_CP071376.1"/>
</dbReference>
<dbReference type="STRING" id="94869.SAMN04488529_1332"/>
<dbReference type="SUPFAM" id="SSF51569">
    <property type="entry name" value="Aldolase"/>
    <property type="match status" value="1"/>
</dbReference>
<name>A0A1H0W6C3_9CLOT</name>
<keyword evidence="1" id="KW-0808">Transferase</keyword>
<evidence type="ECO:0000313" key="1">
    <source>
        <dbReference type="EMBL" id="SDP85856.1"/>
    </source>
</evidence>
<reference evidence="1 2" key="1">
    <citation type="submission" date="2016-10" db="EMBL/GenBank/DDBJ databases">
        <authorList>
            <person name="de Groot N.N."/>
        </authorList>
    </citation>
    <scope>NUCLEOTIDE SEQUENCE [LARGE SCALE GENOMIC DNA]</scope>
    <source>
        <strain evidence="1 2">DSM 12272</strain>
    </source>
</reference>
<organism evidence="1 2">
    <name type="scientific">Clostridium gasigenes</name>
    <dbReference type="NCBI Taxonomy" id="94869"/>
    <lineage>
        <taxon>Bacteria</taxon>
        <taxon>Bacillati</taxon>
        <taxon>Bacillota</taxon>
        <taxon>Clostridia</taxon>
        <taxon>Eubacteriales</taxon>
        <taxon>Clostridiaceae</taxon>
        <taxon>Clostridium</taxon>
    </lineage>
</organism>
<dbReference type="InterPro" id="IPR013785">
    <property type="entry name" value="Aldolase_TIM"/>
</dbReference>
<sequence length="32" mass="3766">MYLPVEATANQVDQFGGYTGMKPFEYKEFIYK</sequence>
<dbReference type="GO" id="GO:0005975">
    <property type="term" value="P:carbohydrate metabolic process"/>
    <property type="evidence" value="ECO:0007669"/>
    <property type="project" value="InterPro"/>
</dbReference>
<proteinExistence type="predicted"/>
<keyword evidence="2" id="KW-1185">Reference proteome</keyword>
<dbReference type="Pfam" id="PF08013">
    <property type="entry name" value="GatZ_KbaZ-like"/>
    <property type="match status" value="1"/>
</dbReference>
<accession>A0A1H0W6C3</accession>
<evidence type="ECO:0000313" key="2">
    <source>
        <dbReference type="Proteomes" id="UP000198597"/>
    </source>
</evidence>
<keyword evidence="1" id="KW-0418">Kinase</keyword>
<gene>
    <name evidence="1" type="ORF">SAMN04488529_1332</name>
</gene>
<dbReference type="EMBL" id="FNJM01000033">
    <property type="protein sequence ID" value="SDP85856.1"/>
    <property type="molecule type" value="Genomic_DNA"/>
</dbReference>
<dbReference type="Gene3D" id="3.20.20.70">
    <property type="entry name" value="Aldolase class I"/>
    <property type="match status" value="1"/>
</dbReference>
<dbReference type="AlphaFoldDB" id="A0A1H0W6C3"/>
<dbReference type="GO" id="GO:0016301">
    <property type="term" value="F:kinase activity"/>
    <property type="evidence" value="ECO:0007669"/>
    <property type="project" value="UniProtKB-KW"/>
</dbReference>